<reference evidence="3" key="1">
    <citation type="submission" date="2017-09" db="EMBL/GenBank/DDBJ databases">
        <authorList>
            <person name="Regsiter A."/>
            <person name="William W."/>
        </authorList>
    </citation>
    <scope>NUCLEOTIDE SEQUENCE [LARGE SCALE GENOMIC DNA]</scope>
    <source>
        <strain evidence="3">500-1</strain>
    </source>
</reference>
<organism evidence="2 3">
    <name type="scientific">Pseudodesulfovibrio profundus</name>
    <dbReference type="NCBI Taxonomy" id="57320"/>
    <lineage>
        <taxon>Bacteria</taxon>
        <taxon>Pseudomonadati</taxon>
        <taxon>Thermodesulfobacteriota</taxon>
        <taxon>Desulfovibrionia</taxon>
        <taxon>Desulfovibrionales</taxon>
        <taxon>Desulfovibrionaceae</taxon>
    </lineage>
</organism>
<keyword evidence="3" id="KW-1185">Reference proteome</keyword>
<dbReference type="InterPro" id="IPR001455">
    <property type="entry name" value="TusA-like"/>
</dbReference>
<dbReference type="RefSeq" id="WP_097010606.1">
    <property type="nucleotide sequence ID" value="NZ_LT907975.1"/>
</dbReference>
<sequence>MSKKHIVCQGLPCPQPVLKCKEVIESDHPEEITVTVDNEAAKDNVSRFMKTQGYTASTEPYGEDYLVKGVRSEDCPACETMDDAQLEAAAKHKILVFLPTDVMGGGDDVLGEKLMYNFLLTLKELGSDLWRIVMVNGGVKLSTEDSSCIGILQDLENKGVSILVCGTCLEHFELMDQRAVGQVTNMLDIVTSFQLAEKTIRI</sequence>
<dbReference type="EMBL" id="LT907975">
    <property type="protein sequence ID" value="SOB57322.1"/>
    <property type="molecule type" value="Genomic_DNA"/>
</dbReference>
<dbReference type="AlphaFoldDB" id="A0A2C8F5M1"/>
<dbReference type="SUPFAM" id="SSF64307">
    <property type="entry name" value="SirA-like"/>
    <property type="match status" value="1"/>
</dbReference>
<dbReference type="CDD" id="cd03421">
    <property type="entry name" value="SirA_like_N"/>
    <property type="match status" value="1"/>
</dbReference>
<gene>
    <name evidence="2" type="ORF">DPRO_0441</name>
</gene>
<dbReference type="Gene3D" id="3.30.110.40">
    <property type="entry name" value="TusA-like domain"/>
    <property type="match status" value="1"/>
</dbReference>
<dbReference type="Pfam" id="PF01206">
    <property type="entry name" value="TusA"/>
    <property type="match status" value="1"/>
</dbReference>
<name>A0A2C8F5M1_9BACT</name>
<dbReference type="SUPFAM" id="SSF75169">
    <property type="entry name" value="DsrEFH-like"/>
    <property type="match status" value="1"/>
</dbReference>
<dbReference type="InterPro" id="IPR027396">
    <property type="entry name" value="DsrEFH-like"/>
</dbReference>
<protein>
    <recommendedName>
        <fullName evidence="1">UPF0033 domain-containing protein</fullName>
    </recommendedName>
</protein>
<dbReference type="NCBIfam" id="TIGR03527">
    <property type="entry name" value="selenium_YedF"/>
    <property type="match status" value="1"/>
</dbReference>
<accession>A0A2C8F5M1</accession>
<evidence type="ECO:0000313" key="2">
    <source>
        <dbReference type="EMBL" id="SOB57322.1"/>
    </source>
</evidence>
<dbReference type="Proteomes" id="UP000219215">
    <property type="component" value="Chromosome DPRO"/>
</dbReference>
<feature type="domain" description="UPF0033" evidence="1">
    <location>
        <begin position="8"/>
        <end position="56"/>
    </location>
</feature>
<evidence type="ECO:0000259" key="1">
    <source>
        <dbReference type="Pfam" id="PF01206"/>
    </source>
</evidence>
<proteinExistence type="predicted"/>
<dbReference type="InterPro" id="IPR019870">
    <property type="entry name" value="Se_metab_YedF"/>
</dbReference>
<dbReference type="InterPro" id="IPR036868">
    <property type="entry name" value="TusA-like_sf"/>
</dbReference>
<dbReference type="OrthoDB" id="9801500at2"/>
<evidence type="ECO:0000313" key="3">
    <source>
        <dbReference type="Proteomes" id="UP000219215"/>
    </source>
</evidence>
<dbReference type="KEGG" id="pprf:DPRO_0441"/>